<evidence type="ECO:0000313" key="7">
    <source>
        <dbReference type="Proteomes" id="UP001174691"/>
    </source>
</evidence>
<keyword evidence="7" id="KW-1185">Reference proteome</keyword>
<dbReference type="Pfam" id="PF18098">
    <property type="entry name" value="RPN5_C"/>
    <property type="match status" value="1"/>
</dbReference>
<sequence length="496" mass="56904">MSDGALKPEKDFSKEADKQIPEAEELAKTDIQAAIEKLSALEKQTRQASDLASTSRVLIAIVTICKDAGNWSLLNDQTLVLSKKHGQLKQAITRMVQTVMGFLDDTPDLETKLSVIETLRTVTEGKIFVEVERARVTKVLSDIKKEQGDIKAATDILCELQVETFGSMDRREKVEFILAQVALCIESGDWNQAGILSRKISTRYLSRKPKTEEQLEKERKEREKKKERGEEVPEEKEDDVTDLKLRYYEQQIILAKHDDKYLDVCKHYRQVLDTEAVEQDPEKLRPVLQRIIYFIILAPHDNEQHDLLHRIHRDARNAQIPLDAELLKLFTIHELMRWPEVSKMFGPHLCSTEIFDAEKGQSGDEKAFQRWQDLRKRVIEHNVRVVAKYYTRIQMGRLTQLLDLTEDETEKYISDLVTSKTVYAKIDRPARIVSFAKPRDADDQLNEWSSNMKSLLGLLERIDHLITKEEMMARIQPGAAGGGKSKKGKEAKAAKA</sequence>
<dbReference type="InterPro" id="IPR000717">
    <property type="entry name" value="PCI_dom"/>
</dbReference>
<dbReference type="InterPro" id="IPR036390">
    <property type="entry name" value="WH_DNA-bd_sf"/>
</dbReference>
<dbReference type="InterPro" id="IPR040896">
    <property type="entry name" value="RPN5_C"/>
</dbReference>
<evidence type="ECO:0000259" key="5">
    <source>
        <dbReference type="PROSITE" id="PS50250"/>
    </source>
</evidence>
<dbReference type="Pfam" id="PF22241">
    <property type="entry name" value="PSMD12-CSN4_N"/>
    <property type="match status" value="2"/>
</dbReference>
<organism evidence="6 7">
    <name type="scientific">Coniochaeta hoffmannii</name>
    <dbReference type="NCBI Taxonomy" id="91930"/>
    <lineage>
        <taxon>Eukaryota</taxon>
        <taxon>Fungi</taxon>
        <taxon>Dikarya</taxon>
        <taxon>Ascomycota</taxon>
        <taxon>Pezizomycotina</taxon>
        <taxon>Sordariomycetes</taxon>
        <taxon>Sordariomycetidae</taxon>
        <taxon>Coniochaetales</taxon>
        <taxon>Coniochaetaceae</taxon>
        <taxon>Coniochaeta</taxon>
    </lineage>
</organism>
<dbReference type="InterPro" id="IPR040134">
    <property type="entry name" value="PSMD12/CSN4"/>
</dbReference>
<feature type="region of interest" description="Disordered" evidence="4">
    <location>
        <begin position="1"/>
        <end position="21"/>
    </location>
</feature>
<dbReference type="InterPro" id="IPR054559">
    <property type="entry name" value="PSMD12-CSN4-like_N"/>
</dbReference>
<reference evidence="6" key="1">
    <citation type="submission" date="2022-07" db="EMBL/GenBank/DDBJ databases">
        <title>Fungi with potential for degradation of polypropylene.</title>
        <authorList>
            <person name="Gostincar C."/>
        </authorList>
    </citation>
    <scope>NUCLEOTIDE SEQUENCE</scope>
    <source>
        <strain evidence="6">EXF-13287</strain>
    </source>
</reference>
<evidence type="ECO:0000256" key="4">
    <source>
        <dbReference type="SAM" id="MobiDB-lite"/>
    </source>
</evidence>
<dbReference type="PANTHER" id="PTHR10855">
    <property type="entry name" value="26S PROTEASOME NON-ATPASE REGULATORY SUBUNIT 12/COP9 SIGNALOSOME COMPLEX SUBUNIT 4"/>
    <property type="match status" value="1"/>
</dbReference>
<dbReference type="AlphaFoldDB" id="A0AA38RFQ1"/>
<evidence type="ECO:0000256" key="3">
    <source>
        <dbReference type="SAM" id="Coils"/>
    </source>
</evidence>
<dbReference type="SMART" id="SM00088">
    <property type="entry name" value="PINT"/>
    <property type="match status" value="1"/>
</dbReference>
<dbReference type="FunFam" id="1.10.10.10:FF:000070">
    <property type="entry name" value="26S proteasome non-ATPase regulatory subunit 12"/>
    <property type="match status" value="1"/>
</dbReference>
<feature type="domain" description="PCI" evidence="5">
    <location>
        <begin position="263"/>
        <end position="440"/>
    </location>
</feature>
<dbReference type="GO" id="GO:0008541">
    <property type="term" value="C:proteasome regulatory particle, lid subcomplex"/>
    <property type="evidence" value="ECO:0007669"/>
    <property type="project" value="TreeGrafter"/>
</dbReference>
<protein>
    <submittedName>
        <fullName evidence="6">26S proteasome regulatory subunit RPN5</fullName>
    </submittedName>
</protein>
<keyword evidence="2 6" id="KW-0647">Proteasome</keyword>
<evidence type="ECO:0000313" key="6">
    <source>
        <dbReference type="EMBL" id="KAJ9129624.1"/>
    </source>
</evidence>
<feature type="region of interest" description="Disordered" evidence="4">
    <location>
        <begin position="476"/>
        <end position="496"/>
    </location>
</feature>
<dbReference type="EMBL" id="JANBVN010000319">
    <property type="protein sequence ID" value="KAJ9129624.1"/>
    <property type="molecule type" value="Genomic_DNA"/>
</dbReference>
<dbReference type="GO" id="GO:0005737">
    <property type="term" value="C:cytoplasm"/>
    <property type="evidence" value="ECO:0007669"/>
    <property type="project" value="TreeGrafter"/>
</dbReference>
<comment type="caution">
    <text evidence="6">The sequence shown here is derived from an EMBL/GenBank/DDBJ whole genome shotgun (WGS) entry which is preliminary data.</text>
</comment>
<dbReference type="GO" id="GO:0005634">
    <property type="term" value="C:nucleus"/>
    <property type="evidence" value="ECO:0007669"/>
    <property type="project" value="UniProtKB-ARBA"/>
</dbReference>
<name>A0AA38RFQ1_9PEZI</name>
<dbReference type="InterPro" id="IPR036388">
    <property type="entry name" value="WH-like_DNA-bd_sf"/>
</dbReference>
<accession>A0AA38RFQ1</accession>
<dbReference type="Gene3D" id="1.10.10.10">
    <property type="entry name" value="Winged helix-like DNA-binding domain superfamily/Winged helix DNA-binding domain"/>
    <property type="match status" value="1"/>
</dbReference>
<feature type="coiled-coil region" evidence="3">
    <location>
        <begin position="24"/>
        <end position="51"/>
    </location>
</feature>
<evidence type="ECO:0000256" key="2">
    <source>
        <dbReference type="ARBA" id="ARBA00022942"/>
    </source>
</evidence>
<dbReference type="PANTHER" id="PTHR10855:SF1">
    <property type="entry name" value="26S PROTEASOME NON-ATPASE REGULATORY SUBUNIT 12"/>
    <property type="match status" value="1"/>
</dbReference>
<dbReference type="Proteomes" id="UP001174691">
    <property type="component" value="Unassembled WGS sequence"/>
</dbReference>
<comment type="similarity">
    <text evidence="1">Belongs to the proteasome subunit p55 family.</text>
</comment>
<evidence type="ECO:0000256" key="1">
    <source>
        <dbReference type="ARBA" id="ARBA00006397"/>
    </source>
</evidence>
<keyword evidence="3" id="KW-0175">Coiled coil</keyword>
<gene>
    <name evidence="6" type="ORF">NKR19_g10275</name>
</gene>
<feature type="region of interest" description="Disordered" evidence="4">
    <location>
        <begin position="210"/>
        <end position="236"/>
    </location>
</feature>
<dbReference type="PROSITE" id="PS50250">
    <property type="entry name" value="PCI"/>
    <property type="match status" value="1"/>
</dbReference>
<feature type="compositionally biased region" description="Basic and acidic residues" evidence="4">
    <location>
        <begin position="210"/>
        <end position="231"/>
    </location>
</feature>
<dbReference type="Pfam" id="PF01399">
    <property type="entry name" value="PCI"/>
    <property type="match status" value="1"/>
</dbReference>
<proteinExistence type="inferred from homology"/>
<dbReference type="SUPFAM" id="SSF46785">
    <property type="entry name" value="Winged helix' DNA-binding domain"/>
    <property type="match status" value="1"/>
</dbReference>